<dbReference type="RefSeq" id="WP_129255106.1">
    <property type="nucleotide sequence ID" value="NZ_SAXA01000012.1"/>
</dbReference>
<dbReference type="AlphaFoldDB" id="A0A4Q1JJD4"/>
<organism evidence="1 2">
    <name type="scientific">Ancylomarina salipaludis</name>
    <dbReference type="NCBI Taxonomy" id="2501299"/>
    <lineage>
        <taxon>Bacteria</taxon>
        <taxon>Pseudomonadati</taxon>
        <taxon>Bacteroidota</taxon>
        <taxon>Bacteroidia</taxon>
        <taxon>Marinilabiliales</taxon>
        <taxon>Marinifilaceae</taxon>
        <taxon>Ancylomarina</taxon>
    </lineage>
</organism>
<evidence type="ECO:0000313" key="2">
    <source>
        <dbReference type="Proteomes" id="UP000289703"/>
    </source>
</evidence>
<evidence type="ECO:0000313" key="1">
    <source>
        <dbReference type="EMBL" id="RXQ91005.1"/>
    </source>
</evidence>
<dbReference type="InterPro" id="IPR027471">
    <property type="entry name" value="YbeD-like_sf"/>
</dbReference>
<dbReference type="SUPFAM" id="SSF117991">
    <property type="entry name" value="YbeD/HP0495-like"/>
    <property type="match status" value="1"/>
</dbReference>
<dbReference type="Proteomes" id="UP000289703">
    <property type="component" value="Unassembled WGS sequence"/>
</dbReference>
<dbReference type="InterPro" id="IPR007454">
    <property type="entry name" value="UPF0250_YbeD-like"/>
</dbReference>
<gene>
    <name evidence="1" type="ORF">EO244_12945</name>
</gene>
<sequence length="90" mass="10505">MDQEKYQKLRQQLIDSSRWPSLYMFKFIIPNKDEKLEAVKAMFPAGTKFAFKTSKDIRFISITVKIKMKNADEVIDIYSQANKIEGLLAL</sequence>
<comment type="caution">
    <text evidence="1">The sequence shown here is derived from an EMBL/GenBank/DDBJ whole genome shotgun (WGS) entry which is preliminary data.</text>
</comment>
<dbReference type="Gene3D" id="3.30.70.260">
    <property type="match status" value="1"/>
</dbReference>
<reference evidence="1 2" key="1">
    <citation type="submission" date="2019-01" db="EMBL/GenBank/DDBJ databases">
        <title>Ancylomarina salipaludis sp. nov., isolated from a salt marsh.</title>
        <authorList>
            <person name="Yoon J.-H."/>
        </authorList>
    </citation>
    <scope>NUCLEOTIDE SEQUENCE [LARGE SCALE GENOMIC DNA]</scope>
    <source>
        <strain evidence="1 2">SHSM-M15</strain>
    </source>
</reference>
<name>A0A4Q1JJD4_9BACT</name>
<keyword evidence="2" id="KW-1185">Reference proteome</keyword>
<dbReference type="EMBL" id="SAXA01000012">
    <property type="protein sequence ID" value="RXQ91005.1"/>
    <property type="molecule type" value="Genomic_DNA"/>
</dbReference>
<accession>A0A4Q1JJD4</accession>
<protein>
    <submittedName>
        <fullName evidence="1">DUF493 family protein</fullName>
    </submittedName>
</protein>
<dbReference type="Pfam" id="PF04359">
    <property type="entry name" value="DUF493"/>
    <property type="match status" value="1"/>
</dbReference>
<proteinExistence type="predicted"/>
<dbReference type="OrthoDB" id="5616097at2"/>